<evidence type="ECO:0000313" key="2">
    <source>
        <dbReference type="EMBL" id="OGY12497.1"/>
    </source>
</evidence>
<evidence type="ECO:0000313" key="3">
    <source>
        <dbReference type="Proteomes" id="UP000178659"/>
    </source>
</evidence>
<dbReference type="Proteomes" id="UP000178659">
    <property type="component" value="Unassembled WGS sequence"/>
</dbReference>
<dbReference type="AlphaFoldDB" id="A0A1G1VB65"/>
<feature type="transmembrane region" description="Helical" evidence="1">
    <location>
        <begin position="98"/>
        <end position="115"/>
    </location>
</feature>
<keyword evidence="1" id="KW-0812">Transmembrane</keyword>
<organism evidence="2 3">
    <name type="scientific">Candidatus Blackburnbacteria bacterium RIFCSPLOWO2_01_FULL_40_20</name>
    <dbReference type="NCBI Taxonomy" id="1797519"/>
    <lineage>
        <taxon>Bacteria</taxon>
        <taxon>Candidatus Blackburniibacteriota</taxon>
    </lineage>
</organism>
<feature type="transmembrane region" description="Helical" evidence="1">
    <location>
        <begin position="32"/>
        <end position="52"/>
    </location>
</feature>
<feature type="transmembrane region" description="Helical" evidence="1">
    <location>
        <begin position="150"/>
        <end position="168"/>
    </location>
</feature>
<reference evidence="2 3" key="1">
    <citation type="journal article" date="2016" name="Nat. Commun.">
        <title>Thousands of microbial genomes shed light on interconnected biogeochemical processes in an aquifer system.</title>
        <authorList>
            <person name="Anantharaman K."/>
            <person name="Brown C.T."/>
            <person name="Hug L.A."/>
            <person name="Sharon I."/>
            <person name="Castelle C.J."/>
            <person name="Probst A.J."/>
            <person name="Thomas B.C."/>
            <person name="Singh A."/>
            <person name="Wilkins M.J."/>
            <person name="Karaoz U."/>
            <person name="Brodie E.L."/>
            <person name="Williams K.H."/>
            <person name="Hubbard S.S."/>
            <person name="Banfield J.F."/>
        </authorList>
    </citation>
    <scope>NUCLEOTIDE SEQUENCE [LARGE SCALE GENOMIC DNA]</scope>
</reference>
<feature type="transmembrane region" description="Helical" evidence="1">
    <location>
        <begin position="189"/>
        <end position="206"/>
    </location>
</feature>
<feature type="transmembrane region" description="Helical" evidence="1">
    <location>
        <begin position="127"/>
        <end position="144"/>
    </location>
</feature>
<evidence type="ECO:0000256" key="1">
    <source>
        <dbReference type="SAM" id="Phobius"/>
    </source>
</evidence>
<gene>
    <name evidence="2" type="ORF">A3A77_00800</name>
</gene>
<feature type="transmembrane region" description="Helical" evidence="1">
    <location>
        <begin position="293"/>
        <end position="310"/>
    </location>
</feature>
<comment type="caution">
    <text evidence="2">The sequence shown here is derived from an EMBL/GenBank/DDBJ whole genome shotgun (WGS) entry which is preliminary data.</text>
</comment>
<sequence>MSGAFTAGYKALDNIVVHNYILSEDKATAASAYLIVGGWVGVLCGVVFSFFLGRRLIDPDFSGFIFRNKRMHIFAALTGGISALSTLANLRGNQEADPSVLVVFGGMVFVLTAIYDVVQKQLKFREFLIPAVISVIGCGLVAFGGSFSGIMVVVVSMILISNPLNAFNEVLEQRGARTSDGANFFIWRFVWLASVGTVTVILIAVVRGQTGLLGEVTHKAVTTVETMAFVVATMLFVYLAISLRMVAKKTLGVAVSYVFLLGFSVQAILAVPITLAGEVVWPGLFGSVPTDTLVWLVRVAGVLMVCWGIYRLQKMHTRLA</sequence>
<feature type="transmembrane region" description="Helical" evidence="1">
    <location>
        <begin position="254"/>
        <end position="273"/>
    </location>
</feature>
<feature type="transmembrane region" description="Helical" evidence="1">
    <location>
        <begin position="73"/>
        <end position="92"/>
    </location>
</feature>
<keyword evidence="1" id="KW-1133">Transmembrane helix</keyword>
<dbReference type="EMBL" id="MHCC01000027">
    <property type="protein sequence ID" value="OGY12497.1"/>
    <property type="molecule type" value="Genomic_DNA"/>
</dbReference>
<name>A0A1G1VB65_9BACT</name>
<accession>A0A1G1VB65</accession>
<feature type="transmembrane region" description="Helical" evidence="1">
    <location>
        <begin position="226"/>
        <end position="247"/>
    </location>
</feature>
<protein>
    <submittedName>
        <fullName evidence="2">Uncharacterized protein</fullName>
    </submittedName>
</protein>
<proteinExistence type="predicted"/>
<keyword evidence="1" id="KW-0472">Membrane</keyword>